<sequence length="112" mass="12259">MDARRCPEWGPRPSDLSGNSAVRVPGSTPVGAHPINRVASAIGNLAVGAKSELESLKNINKEVKESVILKLLDINELALRLDESRSDMWWSWSGKKRGGPRNSRPRKSGSTR</sequence>
<feature type="compositionally biased region" description="Basic residues" evidence="1">
    <location>
        <begin position="94"/>
        <end position="112"/>
    </location>
</feature>
<proteinExistence type="predicted"/>
<feature type="region of interest" description="Disordered" evidence="1">
    <location>
        <begin position="90"/>
        <end position="112"/>
    </location>
</feature>
<gene>
    <name evidence="2" type="ORF">EVAR_90506_1</name>
</gene>
<reference evidence="2 3" key="1">
    <citation type="journal article" date="2019" name="Commun. Biol.">
        <title>The bagworm genome reveals a unique fibroin gene that provides high tensile strength.</title>
        <authorList>
            <person name="Kono N."/>
            <person name="Nakamura H."/>
            <person name="Ohtoshi R."/>
            <person name="Tomita M."/>
            <person name="Numata K."/>
            <person name="Arakawa K."/>
        </authorList>
    </citation>
    <scope>NUCLEOTIDE SEQUENCE [LARGE SCALE GENOMIC DNA]</scope>
</reference>
<dbReference type="Proteomes" id="UP000299102">
    <property type="component" value="Unassembled WGS sequence"/>
</dbReference>
<protein>
    <submittedName>
        <fullName evidence="2">Uncharacterized protein</fullName>
    </submittedName>
</protein>
<dbReference type="AlphaFoldDB" id="A0A4C2AB71"/>
<evidence type="ECO:0000313" key="3">
    <source>
        <dbReference type="Proteomes" id="UP000299102"/>
    </source>
</evidence>
<feature type="region of interest" description="Disordered" evidence="1">
    <location>
        <begin position="1"/>
        <end position="29"/>
    </location>
</feature>
<name>A0A4C2AB71_EUMVA</name>
<keyword evidence="3" id="KW-1185">Reference proteome</keyword>
<accession>A0A4C2AB71</accession>
<evidence type="ECO:0000256" key="1">
    <source>
        <dbReference type="SAM" id="MobiDB-lite"/>
    </source>
</evidence>
<comment type="caution">
    <text evidence="2">The sequence shown here is derived from an EMBL/GenBank/DDBJ whole genome shotgun (WGS) entry which is preliminary data.</text>
</comment>
<organism evidence="2 3">
    <name type="scientific">Eumeta variegata</name>
    <name type="common">Bagworm moth</name>
    <name type="synonym">Eumeta japonica</name>
    <dbReference type="NCBI Taxonomy" id="151549"/>
    <lineage>
        <taxon>Eukaryota</taxon>
        <taxon>Metazoa</taxon>
        <taxon>Ecdysozoa</taxon>
        <taxon>Arthropoda</taxon>
        <taxon>Hexapoda</taxon>
        <taxon>Insecta</taxon>
        <taxon>Pterygota</taxon>
        <taxon>Neoptera</taxon>
        <taxon>Endopterygota</taxon>
        <taxon>Lepidoptera</taxon>
        <taxon>Glossata</taxon>
        <taxon>Ditrysia</taxon>
        <taxon>Tineoidea</taxon>
        <taxon>Psychidae</taxon>
        <taxon>Oiketicinae</taxon>
        <taxon>Eumeta</taxon>
    </lineage>
</organism>
<dbReference type="EMBL" id="BGZK01002775">
    <property type="protein sequence ID" value="GBP96409.1"/>
    <property type="molecule type" value="Genomic_DNA"/>
</dbReference>
<evidence type="ECO:0000313" key="2">
    <source>
        <dbReference type="EMBL" id="GBP96409.1"/>
    </source>
</evidence>